<protein>
    <submittedName>
        <fullName evidence="1">Uncharacterized protein</fullName>
    </submittedName>
</protein>
<name>A0A420MGW5_FUSOX</name>
<dbReference type="EMBL" id="MRCX01000238">
    <property type="protein sequence ID" value="RKK67259.1"/>
    <property type="molecule type" value="Genomic_DNA"/>
</dbReference>
<dbReference type="VEuPathDB" id="FungiDB:FOIG_16387"/>
<evidence type="ECO:0000313" key="2">
    <source>
        <dbReference type="Proteomes" id="UP000285084"/>
    </source>
</evidence>
<dbReference type="Proteomes" id="UP000285084">
    <property type="component" value="Unassembled WGS sequence"/>
</dbReference>
<comment type="caution">
    <text evidence="1">The sequence shown here is derived from an EMBL/GenBank/DDBJ whole genome shotgun (WGS) entry which is preliminary data.</text>
</comment>
<sequence length="64" mass="7155">MQKFADTSSNVHLSSYSLNPDAYDTHSLDCLFALVDIYSQMLPGYFDKEKYTGTEENNAALALV</sequence>
<evidence type="ECO:0000313" key="1">
    <source>
        <dbReference type="EMBL" id="RKK67259.1"/>
    </source>
</evidence>
<gene>
    <name evidence="1" type="ORF">BFJ69_g14681</name>
</gene>
<accession>A0A420MGW5</accession>
<dbReference type="AlphaFoldDB" id="A0A420MGW5"/>
<reference evidence="1 2" key="1">
    <citation type="journal article" date="2018" name="Sci. Rep.">
        <title>Characterisation of pathogen-specific regions and novel effector candidates in Fusarium oxysporum f. sp. cepae.</title>
        <authorList>
            <person name="Armitage A.D."/>
            <person name="Taylor A."/>
            <person name="Sobczyk M.K."/>
            <person name="Baxter L."/>
            <person name="Greenfield B.P."/>
            <person name="Bates H.J."/>
            <person name="Wilson F."/>
            <person name="Jackson A.C."/>
            <person name="Ott S."/>
            <person name="Harrison R.J."/>
            <person name="Clarkson J.P."/>
        </authorList>
    </citation>
    <scope>NUCLEOTIDE SEQUENCE [LARGE SCALE GENOMIC DNA]</scope>
    <source>
        <strain evidence="1 2">Fo_A13</strain>
    </source>
</reference>
<organism evidence="1 2">
    <name type="scientific">Fusarium oxysporum</name>
    <name type="common">Fusarium vascular wilt</name>
    <dbReference type="NCBI Taxonomy" id="5507"/>
    <lineage>
        <taxon>Eukaryota</taxon>
        <taxon>Fungi</taxon>
        <taxon>Dikarya</taxon>
        <taxon>Ascomycota</taxon>
        <taxon>Pezizomycotina</taxon>
        <taxon>Sordariomycetes</taxon>
        <taxon>Hypocreomycetidae</taxon>
        <taxon>Hypocreales</taxon>
        <taxon>Nectriaceae</taxon>
        <taxon>Fusarium</taxon>
        <taxon>Fusarium oxysporum species complex</taxon>
    </lineage>
</organism>
<proteinExistence type="predicted"/>